<dbReference type="AlphaFoldDB" id="A0A850SYE7"/>
<reference evidence="1 2" key="1">
    <citation type="submission" date="2020-06" db="EMBL/GenBank/DDBJ databases">
        <title>High-quality draft genome of sulfate reducer Desulfobacter latus type strain AcrS2 isolated from marine sediment.</title>
        <authorList>
            <person name="Hoppe M."/>
            <person name="Larsen C.K."/>
            <person name="Marshall I.P.G."/>
            <person name="Schramm A."/>
            <person name="Marietou A.G."/>
        </authorList>
    </citation>
    <scope>NUCLEOTIDE SEQUENCE [LARGE SCALE GENOMIC DNA]</scope>
    <source>
        <strain evidence="1 2">AcRS2</strain>
    </source>
</reference>
<gene>
    <name evidence="1" type="ORF">HXW94_09205</name>
</gene>
<evidence type="ECO:0000313" key="2">
    <source>
        <dbReference type="Proteomes" id="UP000553343"/>
    </source>
</evidence>
<dbReference type="EMBL" id="JACADJ010000026">
    <property type="protein sequence ID" value="NWH05160.1"/>
    <property type="molecule type" value="Genomic_DNA"/>
</dbReference>
<proteinExistence type="predicted"/>
<comment type="caution">
    <text evidence="1">The sequence shown here is derived from an EMBL/GenBank/DDBJ whole genome shotgun (WGS) entry which is preliminary data.</text>
</comment>
<dbReference type="RefSeq" id="WP_178366617.1">
    <property type="nucleotide sequence ID" value="NZ_JACADJ010000026.1"/>
</dbReference>
<sequence length="103" mass="11532">MRMTKRKTTVTLTLHPVSTVDKVTVDAQKAADIPDGIQRINLKIDKLKKLDTGYLQFLLSLAVFCREREIDLNLEGNDPLLKNMCRLYGISPTLDMGAGSEKP</sequence>
<accession>A0A850SYE7</accession>
<name>A0A850SYE7_9BACT</name>
<evidence type="ECO:0000313" key="1">
    <source>
        <dbReference type="EMBL" id="NWH05160.1"/>
    </source>
</evidence>
<keyword evidence="2" id="KW-1185">Reference proteome</keyword>
<evidence type="ECO:0008006" key="3">
    <source>
        <dbReference type="Google" id="ProtNLM"/>
    </source>
</evidence>
<dbReference type="Proteomes" id="UP000553343">
    <property type="component" value="Unassembled WGS sequence"/>
</dbReference>
<protein>
    <recommendedName>
        <fullName evidence="3">STAS domain-containing protein</fullName>
    </recommendedName>
</protein>
<organism evidence="1 2">
    <name type="scientific">Desulfobacter latus</name>
    <dbReference type="NCBI Taxonomy" id="2292"/>
    <lineage>
        <taxon>Bacteria</taxon>
        <taxon>Pseudomonadati</taxon>
        <taxon>Thermodesulfobacteriota</taxon>
        <taxon>Desulfobacteria</taxon>
        <taxon>Desulfobacterales</taxon>
        <taxon>Desulfobacteraceae</taxon>
        <taxon>Desulfobacter</taxon>
    </lineage>
</organism>